<dbReference type="SMART" id="SM00873">
    <property type="entry name" value="B3_4"/>
    <property type="match status" value="1"/>
</dbReference>
<dbReference type="Pfam" id="PF03483">
    <property type="entry name" value="B3_4"/>
    <property type="match status" value="1"/>
</dbReference>
<dbReference type="RefSeq" id="WP_160863713.1">
    <property type="nucleotide sequence ID" value="NZ_WNXH01000002.1"/>
</dbReference>
<protein>
    <recommendedName>
        <fullName evidence="1">B3/B4 tRNA-binding domain-containing protein</fullName>
    </recommendedName>
</protein>
<dbReference type="SUPFAM" id="SSF56037">
    <property type="entry name" value="PheT/TilS domain"/>
    <property type="match status" value="1"/>
</dbReference>
<proteinExistence type="predicted"/>
<dbReference type="AlphaFoldDB" id="A0A6L8MV30"/>
<dbReference type="GO" id="GO:0004826">
    <property type="term" value="F:phenylalanine-tRNA ligase activity"/>
    <property type="evidence" value="ECO:0007669"/>
    <property type="project" value="InterPro"/>
</dbReference>
<dbReference type="InterPro" id="IPR020825">
    <property type="entry name" value="Phe-tRNA_synthase-like_B3/B4"/>
</dbReference>
<dbReference type="PANTHER" id="PTHR39209">
    <property type="match status" value="1"/>
</dbReference>
<sequence>MGQFIVDPSFWDLFPQARIGVLLIRKFQNTETSPQAIVSLLEESIPIAQSYLTEEVFSDNAVIQTYRKAYQAFKTKKGARSSIEALLKRASGGTPIRSVNPLVDIYNAASLRYALPVGAEDLDRFVGDLQLTITDGGDEFYLIGDDRNQPTLPGELCYKDDVGAVCRCFNWRDGERTMITNQTKNAFLVIELLDDSREQAFLEALDFIQQAATLHLGASVEQRIITLQEPRITIN</sequence>
<gene>
    <name evidence="2" type="ORF">GLP18_02065</name>
</gene>
<name>A0A6L8MV30_STRSU</name>
<comment type="caution">
    <text evidence="2">The sequence shown here is derived from an EMBL/GenBank/DDBJ whole genome shotgun (WGS) entry which is preliminary data.</text>
</comment>
<organism evidence="2 3">
    <name type="scientific">Streptococcus suis</name>
    <dbReference type="NCBI Taxonomy" id="1307"/>
    <lineage>
        <taxon>Bacteria</taxon>
        <taxon>Bacillati</taxon>
        <taxon>Bacillota</taxon>
        <taxon>Bacilli</taxon>
        <taxon>Lactobacillales</taxon>
        <taxon>Streptococcaceae</taxon>
        <taxon>Streptococcus</taxon>
    </lineage>
</organism>
<evidence type="ECO:0000313" key="2">
    <source>
        <dbReference type="EMBL" id="MYN69020.1"/>
    </source>
</evidence>
<dbReference type="PANTHER" id="PTHR39209:SF2">
    <property type="entry name" value="CYTOPLASMIC PROTEIN"/>
    <property type="match status" value="1"/>
</dbReference>
<evidence type="ECO:0000313" key="3">
    <source>
        <dbReference type="Proteomes" id="UP000483765"/>
    </source>
</evidence>
<reference evidence="2 3" key="1">
    <citation type="submission" date="2019-11" db="EMBL/GenBank/DDBJ databases">
        <title>Divergent Streptococcus suis from cattle.</title>
        <authorList>
            <person name="Williamson C."/>
        </authorList>
    </citation>
    <scope>NUCLEOTIDE SEQUENCE [LARGE SCALE GENOMIC DNA]</scope>
    <source>
        <strain evidence="2 3">10-36905</strain>
    </source>
</reference>
<feature type="domain" description="B3/B4 tRNA-binding" evidence="1">
    <location>
        <begin position="65"/>
        <end position="213"/>
    </location>
</feature>
<dbReference type="EMBL" id="WNXH01000002">
    <property type="protein sequence ID" value="MYN69020.1"/>
    <property type="molecule type" value="Genomic_DNA"/>
</dbReference>
<dbReference type="Gene3D" id="3.50.40.10">
    <property type="entry name" value="Phenylalanyl-trna Synthetase, Chain B, domain 3"/>
    <property type="match status" value="1"/>
</dbReference>
<accession>A0A6L8MV30</accession>
<dbReference type="InterPro" id="IPR005146">
    <property type="entry name" value="B3/B4_tRNA-bd"/>
</dbReference>
<dbReference type="GO" id="GO:0003723">
    <property type="term" value="F:RNA binding"/>
    <property type="evidence" value="ECO:0007669"/>
    <property type="project" value="InterPro"/>
</dbReference>
<dbReference type="Proteomes" id="UP000483765">
    <property type="component" value="Unassembled WGS sequence"/>
</dbReference>
<evidence type="ECO:0000259" key="1">
    <source>
        <dbReference type="SMART" id="SM00873"/>
    </source>
</evidence>